<protein>
    <submittedName>
        <fullName evidence="3">Uncharacterized protein</fullName>
    </submittedName>
</protein>
<name>A0A6N9Z6X1_9BIFI</name>
<evidence type="ECO:0000313" key="3">
    <source>
        <dbReference type="EMBL" id="NEG90368.1"/>
    </source>
</evidence>
<sequence>MTDDPTRRGDGDARHVGHRRGGIRKRNNDAVPHDAADSIPPVILAAIPSWKPTVWTFLVPAVLVVVAAIGGYLLGGVQAISSDMCMSDALSQVNGRSPSPVDYPTYDGPELTRREAAQYYAKAVTASWQTVEDALPTLAGDDLNAIHEQAGTVADALHRSYAMLLARTWPDDVTDDLDDVVKRYGNLERSARYAAESIVAADANDLMRDLISFGNHADAELRDDLGLPAGTPFTPPFDIVAVTDQGVYDAAANEDDRSINDGKRIVDVTVRSRVPGTLNSVNMSVSIYSAIGRNVGTADGGVDGLALRQGQSVVVPVAIDPDLADGGATLALKTIWTHGSVSSVMISLDVEDGDASGGDVSVPAADSLSRLGVFADFRLR</sequence>
<feature type="transmembrane region" description="Helical" evidence="2">
    <location>
        <begin position="54"/>
        <end position="74"/>
    </location>
</feature>
<dbReference type="AlphaFoldDB" id="A0A6N9Z6X1"/>
<keyword evidence="2" id="KW-0472">Membrane</keyword>
<keyword evidence="2" id="KW-1133">Transmembrane helix</keyword>
<keyword evidence="4" id="KW-1185">Reference proteome</keyword>
<accession>A0A6N9Z6X1</accession>
<feature type="compositionally biased region" description="Basic residues" evidence="1">
    <location>
        <begin position="16"/>
        <end position="25"/>
    </location>
</feature>
<proteinExistence type="predicted"/>
<comment type="caution">
    <text evidence="3">The sequence shown here is derived from an EMBL/GenBank/DDBJ whole genome shotgun (WGS) entry which is preliminary data.</text>
</comment>
<organism evidence="3 4">
    <name type="scientific">Bifidobacterium aerophilum</name>
    <dbReference type="NCBI Taxonomy" id="1798155"/>
    <lineage>
        <taxon>Bacteria</taxon>
        <taxon>Bacillati</taxon>
        <taxon>Actinomycetota</taxon>
        <taxon>Actinomycetes</taxon>
        <taxon>Bifidobacteriales</taxon>
        <taxon>Bifidobacteriaceae</taxon>
        <taxon>Bifidobacterium</taxon>
    </lineage>
</organism>
<feature type="compositionally biased region" description="Basic and acidic residues" evidence="1">
    <location>
        <begin position="1"/>
        <end position="15"/>
    </location>
</feature>
<reference evidence="3 4" key="1">
    <citation type="submission" date="2019-10" db="EMBL/GenBank/DDBJ databases">
        <title>Bifidobacterium from non-human primates.</title>
        <authorList>
            <person name="Modesto M."/>
        </authorList>
    </citation>
    <scope>NUCLEOTIDE SEQUENCE [LARGE SCALE GENOMIC DNA]</scope>
    <source>
        <strain evidence="3 4">TRE17</strain>
    </source>
</reference>
<feature type="region of interest" description="Disordered" evidence="1">
    <location>
        <begin position="1"/>
        <end position="32"/>
    </location>
</feature>
<dbReference type="RefSeq" id="WP_163232567.1">
    <property type="nucleotide sequence ID" value="NZ_WHZW01000024.1"/>
</dbReference>
<dbReference type="EMBL" id="WHZW01000024">
    <property type="protein sequence ID" value="NEG90368.1"/>
    <property type="molecule type" value="Genomic_DNA"/>
</dbReference>
<evidence type="ECO:0000313" key="4">
    <source>
        <dbReference type="Proteomes" id="UP000469194"/>
    </source>
</evidence>
<evidence type="ECO:0000256" key="1">
    <source>
        <dbReference type="SAM" id="MobiDB-lite"/>
    </source>
</evidence>
<gene>
    <name evidence="3" type="ORF">GFD25_10320</name>
</gene>
<dbReference type="Proteomes" id="UP000469194">
    <property type="component" value="Unassembled WGS sequence"/>
</dbReference>
<evidence type="ECO:0000256" key="2">
    <source>
        <dbReference type="SAM" id="Phobius"/>
    </source>
</evidence>
<keyword evidence="2" id="KW-0812">Transmembrane</keyword>